<feature type="signal peptide" evidence="3">
    <location>
        <begin position="1"/>
        <end position="19"/>
    </location>
</feature>
<dbReference type="PANTHER" id="PTHR31084">
    <property type="entry name" value="ALPHA-L-FUCOSIDASE 2"/>
    <property type="match status" value="1"/>
</dbReference>
<dbReference type="Gene3D" id="2.70.98.50">
    <property type="entry name" value="putative glycoside hydrolase family protein from bacillus halodurans"/>
    <property type="match status" value="1"/>
</dbReference>
<keyword evidence="2" id="KW-0326">Glycosidase</keyword>
<dbReference type="SUPFAM" id="SSF49785">
    <property type="entry name" value="Galactose-binding domain-like"/>
    <property type="match status" value="1"/>
</dbReference>
<evidence type="ECO:0000259" key="4">
    <source>
        <dbReference type="Pfam" id="PF14498"/>
    </source>
</evidence>
<evidence type="ECO:0000256" key="2">
    <source>
        <dbReference type="ARBA" id="ARBA00023295"/>
    </source>
</evidence>
<feature type="domain" description="Beta-galactosidase galactose-binding" evidence="6">
    <location>
        <begin position="170"/>
        <end position="231"/>
    </location>
</feature>
<reference evidence="8" key="1">
    <citation type="submission" date="2021-03" db="EMBL/GenBank/DDBJ databases">
        <authorList>
            <person name="Kim M.K."/>
        </authorList>
    </citation>
    <scope>NUCLEOTIDE SEQUENCE</scope>
    <source>
        <strain evidence="8">BT186</strain>
    </source>
</reference>
<evidence type="ECO:0000313" key="8">
    <source>
        <dbReference type="EMBL" id="MBO0356654.1"/>
    </source>
</evidence>
<dbReference type="Gene3D" id="1.50.10.10">
    <property type="match status" value="1"/>
</dbReference>
<dbReference type="RefSeq" id="WP_206980152.1">
    <property type="nucleotide sequence ID" value="NZ_JAFLQZ010000001.1"/>
</dbReference>
<evidence type="ECO:0000313" key="9">
    <source>
        <dbReference type="Proteomes" id="UP000664144"/>
    </source>
</evidence>
<evidence type="ECO:0000256" key="3">
    <source>
        <dbReference type="SAM" id="SignalP"/>
    </source>
</evidence>
<keyword evidence="3" id="KW-0732">Signal</keyword>
<feature type="domain" description="Glycosyl hydrolase family 95 catalytic" evidence="7">
    <location>
        <begin position="459"/>
        <end position="858"/>
    </location>
</feature>
<dbReference type="Pfam" id="PF22124">
    <property type="entry name" value="Glyco_hydro_95_cat"/>
    <property type="match status" value="1"/>
</dbReference>
<dbReference type="InterPro" id="IPR008979">
    <property type="entry name" value="Galactose-bd-like_sf"/>
</dbReference>
<dbReference type="Gene3D" id="2.60.120.260">
    <property type="entry name" value="Galactose-binding domain-like"/>
    <property type="match status" value="1"/>
</dbReference>
<dbReference type="InterPro" id="IPR012341">
    <property type="entry name" value="6hp_glycosidase-like_sf"/>
</dbReference>
<dbReference type="PANTHER" id="PTHR31084:SF0">
    <property type="entry name" value="ALPHA-L-FUCOSIDASE 2"/>
    <property type="match status" value="1"/>
</dbReference>
<dbReference type="InterPro" id="IPR048913">
    <property type="entry name" value="BetaGal_gal-bd"/>
</dbReference>
<dbReference type="AlphaFoldDB" id="A0A939ERW6"/>
<dbReference type="Proteomes" id="UP000664144">
    <property type="component" value="Unassembled WGS sequence"/>
</dbReference>
<keyword evidence="9" id="KW-1185">Reference proteome</keyword>
<name>A0A939ERW6_9BACT</name>
<dbReference type="Pfam" id="PF14498">
    <property type="entry name" value="Glyco_hyd_65N_2"/>
    <property type="match status" value="2"/>
</dbReference>
<dbReference type="SUPFAM" id="SSF48208">
    <property type="entry name" value="Six-hairpin glycosidases"/>
    <property type="match status" value="1"/>
</dbReference>
<dbReference type="InterPro" id="IPR049053">
    <property type="entry name" value="AFCA-like_C"/>
</dbReference>
<feature type="chain" id="PRO_5037739575" evidence="3">
    <location>
        <begin position="20"/>
        <end position="941"/>
    </location>
</feature>
<evidence type="ECO:0000256" key="1">
    <source>
        <dbReference type="ARBA" id="ARBA00022801"/>
    </source>
</evidence>
<dbReference type="GO" id="GO:0005975">
    <property type="term" value="P:carbohydrate metabolic process"/>
    <property type="evidence" value="ECO:0007669"/>
    <property type="project" value="InterPro"/>
</dbReference>
<protein>
    <submittedName>
        <fullName evidence="8">Glycoside hydrolase N-terminal domain-containing protein</fullName>
    </submittedName>
</protein>
<organism evidence="8 9">
    <name type="scientific">Hymenobacter telluris</name>
    <dbReference type="NCBI Taxonomy" id="2816474"/>
    <lineage>
        <taxon>Bacteria</taxon>
        <taxon>Pseudomonadati</taxon>
        <taxon>Bacteroidota</taxon>
        <taxon>Cytophagia</taxon>
        <taxon>Cytophagales</taxon>
        <taxon>Hymenobacteraceae</taxon>
        <taxon>Hymenobacter</taxon>
    </lineage>
</organism>
<dbReference type="InterPro" id="IPR008928">
    <property type="entry name" value="6-hairpin_glycosidase_sf"/>
</dbReference>
<gene>
    <name evidence="8" type="ORF">J0X19_01730</name>
</gene>
<feature type="domain" description="Alpha fucosidase A-like C-terminal" evidence="5">
    <location>
        <begin position="860"/>
        <end position="932"/>
    </location>
</feature>
<feature type="domain" description="Glycosyl hydrolase family 95 N-terminal" evidence="4">
    <location>
        <begin position="29"/>
        <end position="119"/>
    </location>
</feature>
<dbReference type="EMBL" id="JAFLQZ010000001">
    <property type="protein sequence ID" value="MBO0356654.1"/>
    <property type="molecule type" value="Genomic_DNA"/>
</dbReference>
<proteinExistence type="predicted"/>
<evidence type="ECO:0000259" key="5">
    <source>
        <dbReference type="Pfam" id="PF21307"/>
    </source>
</evidence>
<dbReference type="PROSITE" id="PS51257">
    <property type="entry name" value="PROKAR_LIPOPROTEIN"/>
    <property type="match status" value="1"/>
</dbReference>
<keyword evidence="1 8" id="KW-0378">Hydrolase</keyword>
<dbReference type="InterPro" id="IPR027414">
    <property type="entry name" value="GH95_N_dom"/>
</dbReference>
<accession>A0A939ERW6</accession>
<dbReference type="InterPro" id="IPR054363">
    <property type="entry name" value="GH95_cat"/>
</dbReference>
<evidence type="ECO:0000259" key="6">
    <source>
        <dbReference type="Pfam" id="PF21467"/>
    </source>
</evidence>
<comment type="caution">
    <text evidence="8">The sequence shown here is derived from an EMBL/GenBank/DDBJ whole genome shotgun (WGS) entry which is preliminary data.</text>
</comment>
<sequence>MLHPRFILFLLLSWLTAGACVGQQQPLRLWYTKPAEKWTDALPLGNGRLGAMVFGGVEQERIQFNEATLWTGRPRPYARPGAAQYLPQIRQLLAAGKQAEAEALAAQHFMGQQDHEETYKAEQAAWLRQVQAVTVAQATAASNSWKPLTLNMPNGWESAGLGLDGLDGVVWFKTTFELPAAWAGKPLTLSLGRIRDADVTFVNGQQVGTDEGISKKRRYTVPAAVLRPGRNELAIQVINYYDKGGLIGVKEKQPVFVVYPEGADPATGVPLNPAWQYWVQNDQPPLFPSYQASYQPFGDVLLDFAQTNAATYYLRKLDISRAVAHTNYVQNGVVYMRDYFASAPRNAVVCRLSAGMGGRISLNARLQSPHKNQKIYRLDDHTLALAVQVRDGVLRGVSYLRVKTKGGKVTVTDNQIQIIGADEATLYLTAATNFKNYQDVSADPEKLAAQALRNVSGKSYEALEKEHVRDYQQLFNTYSVDLGHTPNERLPTDERIKQFSPAADPALLVLYQQYGRYLLISSSRQGGPAANLQGLWNESLTPSWGSKYTTNINLQMNYWPAELLNLSACTAPFFQLLDEAAEAGKTTAKQHYNARGWVLHHNTDLWRGTAPINASNHGIWVTGGAWLSQHIWEHYQFTQDREFLRREYPMMKQAAEFFLDFLVKEPRTGWLISTPSNSPEHGGLVAGPTMDHQIIRELFRTTSAAAQVLGVDAELRQELTAKAQQLAPNQIGKHGQLQEWLEDKDDPADTHRHVSHLWGVFPGTDIPWSDPKTTQAARTSLLQRGDDGTGWSLAWKVNLWARFRDGDHALRILEKLLSSAEGASGSERGGVYNNLFDAHPPFQIDGNFGGAAGMAEMLLQSHAGSLDLLPALPTAWATGSVRGLRARGGFVVNLMWQQRKLQQVEIQSETDGECVVKYGSKELKINAKKGKVYKLTGDLTP</sequence>
<dbReference type="GO" id="GO:0004560">
    <property type="term" value="F:alpha-L-fucosidase activity"/>
    <property type="evidence" value="ECO:0007669"/>
    <property type="project" value="TreeGrafter"/>
</dbReference>
<feature type="domain" description="Glycosyl hydrolase family 95 N-terminal" evidence="4">
    <location>
        <begin position="290"/>
        <end position="437"/>
    </location>
</feature>
<dbReference type="Pfam" id="PF21307">
    <property type="entry name" value="Glyco_hydro_95_C"/>
    <property type="match status" value="1"/>
</dbReference>
<dbReference type="Pfam" id="PF21467">
    <property type="entry name" value="BetaGal_gal-bd"/>
    <property type="match status" value="1"/>
</dbReference>
<evidence type="ECO:0000259" key="7">
    <source>
        <dbReference type="Pfam" id="PF22124"/>
    </source>
</evidence>